<dbReference type="InterPro" id="IPR051681">
    <property type="entry name" value="Ser/Thr_Kinases-Pseudokinases"/>
</dbReference>
<keyword evidence="2" id="KW-0418">Kinase</keyword>
<evidence type="ECO:0000313" key="3">
    <source>
        <dbReference type="Proteomes" id="UP000615446"/>
    </source>
</evidence>
<accession>A0A8H3MDM4</accession>
<dbReference type="PANTHER" id="PTHR44329">
    <property type="entry name" value="SERINE/THREONINE-PROTEIN KINASE TNNI3K-RELATED"/>
    <property type="match status" value="1"/>
</dbReference>
<dbReference type="GO" id="GO:0005524">
    <property type="term" value="F:ATP binding"/>
    <property type="evidence" value="ECO:0007669"/>
    <property type="project" value="InterPro"/>
</dbReference>
<organism evidence="2 3">
    <name type="scientific">Rhizophagus clarus</name>
    <dbReference type="NCBI Taxonomy" id="94130"/>
    <lineage>
        <taxon>Eukaryota</taxon>
        <taxon>Fungi</taxon>
        <taxon>Fungi incertae sedis</taxon>
        <taxon>Mucoromycota</taxon>
        <taxon>Glomeromycotina</taxon>
        <taxon>Glomeromycetes</taxon>
        <taxon>Glomerales</taxon>
        <taxon>Glomeraceae</taxon>
        <taxon>Rhizophagus</taxon>
    </lineage>
</organism>
<evidence type="ECO:0000259" key="1">
    <source>
        <dbReference type="PROSITE" id="PS50011"/>
    </source>
</evidence>
<dbReference type="InterPro" id="IPR011009">
    <property type="entry name" value="Kinase-like_dom_sf"/>
</dbReference>
<evidence type="ECO:0000313" key="2">
    <source>
        <dbReference type="EMBL" id="GET02077.1"/>
    </source>
</evidence>
<feature type="domain" description="Protein kinase" evidence="1">
    <location>
        <begin position="730"/>
        <end position="1003"/>
    </location>
</feature>
<dbReference type="EMBL" id="BLAL01000304">
    <property type="protein sequence ID" value="GET02077.1"/>
    <property type="molecule type" value="Genomic_DNA"/>
</dbReference>
<dbReference type="PROSITE" id="PS50011">
    <property type="entry name" value="PROTEIN_KINASE_DOM"/>
    <property type="match status" value="1"/>
</dbReference>
<comment type="caution">
    <text evidence="2">The sequence shown here is derived from an EMBL/GenBank/DDBJ whole genome shotgun (WGS) entry which is preliminary data.</text>
</comment>
<dbReference type="Pfam" id="PF07714">
    <property type="entry name" value="PK_Tyr_Ser-Thr"/>
    <property type="match status" value="1"/>
</dbReference>
<dbReference type="Gene3D" id="1.10.510.10">
    <property type="entry name" value="Transferase(Phosphotransferase) domain 1"/>
    <property type="match status" value="1"/>
</dbReference>
<reference evidence="2" key="1">
    <citation type="submission" date="2019-10" db="EMBL/GenBank/DDBJ databases">
        <title>Conservation and host-specific expression of non-tandemly repeated heterogenous ribosome RNA gene in arbuscular mycorrhizal fungi.</title>
        <authorList>
            <person name="Maeda T."/>
            <person name="Kobayashi Y."/>
            <person name="Nakagawa T."/>
            <person name="Ezawa T."/>
            <person name="Yamaguchi K."/>
            <person name="Bino T."/>
            <person name="Nishimoto Y."/>
            <person name="Shigenobu S."/>
            <person name="Kawaguchi M."/>
        </authorList>
    </citation>
    <scope>NUCLEOTIDE SEQUENCE</scope>
    <source>
        <strain evidence="2">HR1</strain>
    </source>
</reference>
<keyword evidence="2" id="KW-0808">Transferase</keyword>
<gene>
    <name evidence="2" type="ORF">RCL2_002845700</name>
</gene>
<dbReference type="Proteomes" id="UP000615446">
    <property type="component" value="Unassembled WGS sequence"/>
</dbReference>
<dbReference type="GO" id="GO:0004674">
    <property type="term" value="F:protein serine/threonine kinase activity"/>
    <property type="evidence" value="ECO:0007669"/>
    <property type="project" value="TreeGrafter"/>
</dbReference>
<dbReference type="InterPro" id="IPR001245">
    <property type="entry name" value="Ser-Thr/Tyr_kinase_cat_dom"/>
</dbReference>
<dbReference type="SUPFAM" id="SSF56112">
    <property type="entry name" value="Protein kinase-like (PK-like)"/>
    <property type="match status" value="1"/>
</dbReference>
<name>A0A8H3MDM4_9GLOM</name>
<dbReference type="AlphaFoldDB" id="A0A8H3MDM4"/>
<dbReference type="OrthoDB" id="2413518at2759"/>
<dbReference type="InterPro" id="IPR000719">
    <property type="entry name" value="Prot_kinase_dom"/>
</dbReference>
<proteinExistence type="predicted"/>
<protein>
    <submittedName>
        <fullName evidence="2">Kinase-like domain-containing protein</fullName>
    </submittedName>
</protein>
<sequence>MKDIKTTMSLLSPFHFFLFQERCEKCNQSYDDNYEKWCKKCQIKYFKENFTNWTSGNEKIDEFIQGKQLNINNYKDIIFEWIPYDKFIDIKEIGKYDSATIHLAKWNGPLLWVSFNKEYKRILHSCQVILKCLYTSYNNTNEFLNEIYEAHKHLPIYGISQNLVTKNYFMVLDIHYLDYCMKCDKLYIDKWCKKCQINNFKENFASWTSGNENVDKFIQEIQLNINNHKDIIFEWIPYNQFDNIKEIGKHDFATIYSAKWKDGPLSWYSDYKIYEKRYYSYKEVVLKCLHNSITNEFLNEIYREDKHSPIYGMSRNPDTKDYIIVLDIEYYCVECGKLYTDCYKKWCKQCQVNNFRGRFSNWTSGNEKVDKFIQEKQLNINNHKDIIFKWIPYSQLNNIKEIGKYDFITIYSAEWKDGPLSWCSDYKKYEKKFDYSYEEVVLKCLHISYNNITNEFLNEIYEAHKHLPIYGMSQNPDTKDYIMVLDITYDVKSLCIKCCKLYTDGYQKWCKQCQINNLKENFVNWTSENERINEFIQRMQLNINNCEDIIFEWIPYSQFYNVKEIGKYDFATIYSAEWKDGPLYWHNLNKEYTRNSYERVVLECLHISHNSITDEFLNEIYEANKRHSKLMYGISQNQNTEQYMLVFNREYSVSNNKYMEYFKKYCLVCCKLYTNIQHKWCKLCKTNSLEKNFVNWTSGNENIDNFIQTMQLKNCDYNNILFEWIPYDQFKNVKEIDRGGFSIVYSAKWKDGPICYNQNERKNLNRSVALKSLNDSSNIGDEFLKEVQNYSIEMNHTSKSSNILKIYGMSRNPKTKDYIMVLEYVNGGNIDKYWIKKNYKSFNWKNKIITLYDIIKGLKEIHQKNIIHCDFHTGNILYDPSHNKVYISDMGLCKEVNNTVKTNIYGVMPYVAPELLRGKPSTQAADIYSFGMIMYFIATGRQPFENRAYDHHLALDICNGIRPKINEPEAPKCYIDLMKRCWDSNPDKRPNAIDLEKEIKPYKYEIESKFKEAEKYRNTNDDNLSATHSQSYLYFSLSSKIPIYNKEDNEANYDNMSDSLEICKI</sequence>